<dbReference type="SUPFAM" id="SSF54695">
    <property type="entry name" value="POZ domain"/>
    <property type="match status" value="2"/>
</dbReference>
<dbReference type="GO" id="GO:0016567">
    <property type="term" value="P:protein ubiquitination"/>
    <property type="evidence" value="ECO:0007669"/>
    <property type="project" value="InterPro"/>
</dbReference>
<dbReference type="Gene3D" id="1.25.40.420">
    <property type="match status" value="2"/>
</dbReference>
<dbReference type="PANTHER" id="PTHR26379:SF504">
    <property type="entry name" value="OS08G0523800 PROTEIN"/>
    <property type="match status" value="1"/>
</dbReference>
<dbReference type="PROSITE" id="PS50097">
    <property type="entry name" value="BTB"/>
    <property type="match status" value="2"/>
</dbReference>
<dbReference type="AlphaFoldDB" id="A0A835A291"/>
<comment type="pathway">
    <text evidence="1">Protein modification; protein ubiquitination.</text>
</comment>
<dbReference type="CDD" id="cd00121">
    <property type="entry name" value="MATH"/>
    <property type="match status" value="1"/>
</dbReference>
<feature type="domain" description="BTB" evidence="3">
    <location>
        <begin position="508"/>
        <end position="575"/>
    </location>
</feature>
<dbReference type="Pfam" id="PF24570">
    <property type="entry name" value="BACK_BPM_SPOP"/>
    <property type="match status" value="2"/>
</dbReference>
<evidence type="ECO:0000259" key="3">
    <source>
        <dbReference type="PROSITE" id="PS50097"/>
    </source>
</evidence>
<evidence type="ECO:0000256" key="1">
    <source>
        <dbReference type="ARBA" id="ARBA00004906"/>
    </source>
</evidence>
<dbReference type="Proteomes" id="UP000636709">
    <property type="component" value="Unassembled WGS sequence"/>
</dbReference>
<reference evidence="4" key="1">
    <citation type="submission" date="2020-07" db="EMBL/GenBank/DDBJ databases">
        <title>Genome sequence and genetic diversity analysis of an under-domesticated orphan crop, white fonio (Digitaria exilis).</title>
        <authorList>
            <person name="Bennetzen J.L."/>
            <person name="Chen S."/>
            <person name="Ma X."/>
            <person name="Wang X."/>
            <person name="Yssel A.E.J."/>
            <person name="Chaluvadi S.R."/>
            <person name="Johnson M."/>
            <person name="Gangashetty P."/>
            <person name="Hamidou F."/>
            <person name="Sanogo M.D."/>
            <person name="Zwaenepoel A."/>
            <person name="Wallace J."/>
            <person name="Van De Peer Y."/>
            <person name="Van Deynze A."/>
        </authorList>
    </citation>
    <scope>NUCLEOTIDE SEQUENCE</scope>
    <source>
        <tissue evidence="4">Leaves</tissue>
    </source>
</reference>
<gene>
    <name evidence="4" type="ORF">HU200_065786</name>
</gene>
<keyword evidence="5" id="KW-1185">Reference proteome</keyword>
<dbReference type="InterPro" id="IPR056423">
    <property type="entry name" value="BACK_BPM_SPOP"/>
</dbReference>
<feature type="domain" description="BTB" evidence="3">
    <location>
        <begin position="136"/>
        <end position="203"/>
    </location>
</feature>
<evidence type="ECO:0000313" key="4">
    <source>
        <dbReference type="EMBL" id="KAF8646564.1"/>
    </source>
</evidence>
<comment type="similarity">
    <text evidence="2">Belongs to the Tdpoz family.</text>
</comment>
<dbReference type="InterPro" id="IPR045005">
    <property type="entry name" value="BPM1-6"/>
</dbReference>
<evidence type="ECO:0000256" key="2">
    <source>
        <dbReference type="ARBA" id="ARBA00010846"/>
    </source>
</evidence>
<accession>A0A835A291</accession>
<dbReference type="OrthoDB" id="6777468at2759"/>
<dbReference type="EMBL" id="JACEFO010002892">
    <property type="protein sequence ID" value="KAF8646564.1"/>
    <property type="molecule type" value="Genomic_DNA"/>
</dbReference>
<dbReference type="SUPFAM" id="SSF49599">
    <property type="entry name" value="TRAF domain-like"/>
    <property type="match status" value="1"/>
</dbReference>
<name>A0A835A291_9POAL</name>
<dbReference type="Pfam" id="PF00651">
    <property type="entry name" value="BTB"/>
    <property type="match status" value="2"/>
</dbReference>
<dbReference type="PANTHER" id="PTHR26379">
    <property type="entry name" value="BTB/POZ AND MATH DOMAIN-CONTAINING PROTEIN 1"/>
    <property type="match status" value="1"/>
</dbReference>
<dbReference type="Gene3D" id="3.30.710.10">
    <property type="entry name" value="Potassium Channel Kv1.1, Chain A"/>
    <property type="match status" value="2"/>
</dbReference>
<dbReference type="InterPro" id="IPR011333">
    <property type="entry name" value="SKP1/BTB/POZ_sf"/>
</dbReference>
<dbReference type="InterPro" id="IPR000210">
    <property type="entry name" value="BTB/POZ_dom"/>
</dbReference>
<sequence length="676" mass="74629">MRAASKRQRTSGTVAQTTITDCPDSAVVEFNVNHEQAKRLASGKAIHSDVFCAGKLMWRINYYPASLWEAIHDRENFHISIELLSKRQPSNVDAIFEVMLVDKDGLPVFIAARGTRAYQLPTFFGSMVFHRLENGKDVSFSVGGEMFHAHRAVLAARSPVFKAELLGSMAEPTMSSITLQDIAPATFKAMLRFMYTDALPRDDDELIIGDSPFEVFEPLLAAADRYALERLKVLCAQKLWENVSVDTVATMLACAEKYSCLELKHKCIGFFAVEKNFKKAVLTEGFVMLVQQFPSIINELRDGPSNLATGKAVYSDAISTSGHMWRKGYYARTSAAAAAQTTMIDSASAVCEFSVNYEQAKHQASVQTICSDAISAGGHMRRIRYYASTMSENICIGLERLSKQASIGVKVIFEVLLIDKDGIPAVVAAEPTLQYGIIVSIDSSTAVSSTDLGKKYVKDGQIKFLCTIKMLNIDDTSVRARTSGKGIPVPPSDIVQHLGTLLDTADGTDLTFTIDGETFNAHRAILAARSPVFRAELLGSMAEATMTSITLHDTAPATFKAMLRFMYTDALPKEDELGDSPLEEMFEHLLAAADRYALDRLKLLCAQKLWDNVSVDTVATTLACAQMYNCLELKEKCISFFMVDKHFKKAVLTEGFVKLMQQDPSIIIELRDRTQT</sequence>
<dbReference type="SMART" id="SM00225">
    <property type="entry name" value="BTB"/>
    <property type="match status" value="2"/>
</dbReference>
<organism evidence="4 5">
    <name type="scientific">Digitaria exilis</name>
    <dbReference type="NCBI Taxonomy" id="1010633"/>
    <lineage>
        <taxon>Eukaryota</taxon>
        <taxon>Viridiplantae</taxon>
        <taxon>Streptophyta</taxon>
        <taxon>Embryophyta</taxon>
        <taxon>Tracheophyta</taxon>
        <taxon>Spermatophyta</taxon>
        <taxon>Magnoliopsida</taxon>
        <taxon>Liliopsida</taxon>
        <taxon>Poales</taxon>
        <taxon>Poaceae</taxon>
        <taxon>PACMAD clade</taxon>
        <taxon>Panicoideae</taxon>
        <taxon>Panicodae</taxon>
        <taxon>Paniceae</taxon>
        <taxon>Anthephorinae</taxon>
        <taxon>Digitaria</taxon>
    </lineage>
</organism>
<protein>
    <recommendedName>
        <fullName evidence="3">BTB domain-containing protein</fullName>
    </recommendedName>
</protein>
<comment type="caution">
    <text evidence="4">The sequence shown here is derived from an EMBL/GenBank/DDBJ whole genome shotgun (WGS) entry which is preliminary data.</text>
</comment>
<evidence type="ECO:0000313" key="5">
    <source>
        <dbReference type="Proteomes" id="UP000636709"/>
    </source>
</evidence>
<dbReference type="InterPro" id="IPR002083">
    <property type="entry name" value="MATH/TRAF_dom"/>
</dbReference>
<proteinExistence type="inferred from homology"/>
<dbReference type="CDD" id="cd18280">
    <property type="entry name" value="BTB_POZ_BPM_plant"/>
    <property type="match status" value="1"/>
</dbReference>